<proteinExistence type="predicted"/>
<name>A0ABR2N151_9ASPA</name>
<evidence type="ECO:0000313" key="2">
    <source>
        <dbReference type="EMBL" id="KAK8969926.1"/>
    </source>
</evidence>
<keyword evidence="3" id="KW-1185">Reference proteome</keyword>
<dbReference type="EMBL" id="JBBWWR010000002">
    <property type="protein sequence ID" value="KAK8969926.1"/>
    <property type="molecule type" value="Genomic_DNA"/>
</dbReference>
<feature type="region of interest" description="Disordered" evidence="1">
    <location>
        <begin position="59"/>
        <end position="81"/>
    </location>
</feature>
<evidence type="ECO:0000256" key="1">
    <source>
        <dbReference type="SAM" id="MobiDB-lite"/>
    </source>
</evidence>
<evidence type="ECO:0000313" key="3">
    <source>
        <dbReference type="Proteomes" id="UP001412067"/>
    </source>
</evidence>
<comment type="caution">
    <text evidence="2">The sequence shown here is derived from an EMBL/GenBank/DDBJ whole genome shotgun (WGS) entry which is preliminary data.</text>
</comment>
<reference evidence="2 3" key="1">
    <citation type="journal article" date="2022" name="Nat. Plants">
        <title>Genomes of leafy and leafless Platanthera orchids illuminate the evolution of mycoheterotrophy.</title>
        <authorList>
            <person name="Li M.H."/>
            <person name="Liu K.W."/>
            <person name="Li Z."/>
            <person name="Lu H.C."/>
            <person name="Ye Q.L."/>
            <person name="Zhang D."/>
            <person name="Wang J.Y."/>
            <person name="Li Y.F."/>
            <person name="Zhong Z.M."/>
            <person name="Liu X."/>
            <person name="Yu X."/>
            <person name="Liu D.K."/>
            <person name="Tu X.D."/>
            <person name="Liu B."/>
            <person name="Hao Y."/>
            <person name="Liao X.Y."/>
            <person name="Jiang Y.T."/>
            <person name="Sun W.H."/>
            <person name="Chen J."/>
            <person name="Chen Y.Q."/>
            <person name="Ai Y."/>
            <person name="Zhai J.W."/>
            <person name="Wu S.S."/>
            <person name="Zhou Z."/>
            <person name="Hsiao Y.Y."/>
            <person name="Wu W.L."/>
            <person name="Chen Y.Y."/>
            <person name="Lin Y.F."/>
            <person name="Hsu J.L."/>
            <person name="Li C.Y."/>
            <person name="Wang Z.W."/>
            <person name="Zhao X."/>
            <person name="Zhong W.Y."/>
            <person name="Ma X.K."/>
            <person name="Ma L."/>
            <person name="Huang J."/>
            <person name="Chen G.Z."/>
            <person name="Huang M.Z."/>
            <person name="Huang L."/>
            <person name="Peng D.H."/>
            <person name="Luo Y.B."/>
            <person name="Zou S.Q."/>
            <person name="Chen S.P."/>
            <person name="Lan S."/>
            <person name="Tsai W.C."/>
            <person name="Van de Peer Y."/>
            <person name="Liu Z.J."/>
        </authorList>
    </citation>
    <scope>NUCLEOTIDE SEQUENCE [LARGE SCALE GENOMIC DNA]</scope>
    <source>
        <strain evidence="2">Lor288</strain>
    </source>
</reference>
<organism evidence="2 3">
    <name type="scientific">Platanthera guangdongensis</name>
    <dbReference type="NCBI Taxonomy" id="2320717"/>
    <lineage>
        <taxon>Eukaryota</taxon>
        <taxon>Viridiplantae</taxon>
        <taxon>Streptophyta</taxon>
        <taxon>Embryophyta</taxon>
        <taxon>Tracheophyta</taxon>
        <taxon>Spermatophyta</taxon>
        <taxon>Magnoliopsida</taxon>
        <taxon>Liliopsida</taxon>
        <taxon>Asparagales</taxon>
        <taxon>Orchidaceae</taxon>
        <taxon>Orchidoideae</taxon>
        <taxon>Orchideae</taxon>
        <taxon>Orchidinae</taxon>
        <taxon>Platanthera</taxon>
    </lineage>
</organism>
<gene>
    <name evidence="2" type="ORF">KSP40_PGU006364</name>
</gene>
<dbReference type="Proteomes" id="UP001412067">
    <property type="component" value="Unassembled WGS sequence"/>
</dbReference>
<accession>A0ABR2N151</accession>
<protein>
    <submittedName>
        <fullName evidence="2">Uncharacterized protein</fullName>
    </submittedName>
</protein>
<sequence>MWLGSGMASMMFPNIQNYMAHMGLGIGRSPMLPFPSSPSANQMQRCPQLINNMRFSNQIHSSQTPESFPSILGFHHMQSSP</sequence>